<feature type="region of interest" description="Disordered" evidence="1">
    <location>
        <begin position="1"/>
        <end position="41"/>
    </location>
</feature>
<name>A0A1D8NDN3_YARLL</name>
<feature type="compositionally biased region" description="Basic and acidic residues" evidence="1">
    <location>
        <begin position="25"/>
        <end position="41"/>
    </location>
</feature>
<evidence type="ECO:0000313" key="2">
    <source>
        <dbReference type="EMBL" id="AOW03742.1"/>
    </source>
</evidence>
<dbReference type="AlphaFoldDB" id="A0A1D8NDN3"/>
<accession>A0A1D8NDN3</accession>
<reference evidence="2 3" key="1">
    <citation type="journal article" date="2016" name="PLoS ONE">
        <title>Sequence Assembly of Yarrowia lipolytica Strain W29/CLIB89 Shows Transposable Element Diversity.</title>
        <authorList>
            <person name="Magnan C."/>
            <person name="Yu J."/>
            <person name="Chang I."/>
            <person name="Jahn E."/>
            <person name="Kanomata Y."/>
            <person name="Wu J."/>
            <person name="Zeller M."/>
            <person name="Oakes M."/>
            <person name="Baldi P."/>
            <person name="Sandmeyer S."/>
        </authorList>
    </citation>
    <scope>NUCLEOTIDE SEQUENCE [LARGE SCALE GENOMIC DNA]</scope>
    <source>
        <strain evidence="3">CLIB89(W29)</strain>
    </source>
</reference>
<dbReference type="Proteomes" id="UP000182444">
    <property type="component" value="Chromosome 1D"/>
</dbReference>
<protein>
    <submittedName>
        <fullName evidence="2">Uncharacterized protein</fullName>
    </submittedName>
</protein>
<dbReference type="EMBL" id="CP017556">
    <property type="protein sequence ID" value="AOW03742.1"/>
    <property type="molecule type" value="Genomic_DNA"/>
</dbReference>
<sequence length="97" mass="11083">MCHFGEESMVGELSRSTKQSCDLSVPRDHQKQSTNRARDGGRPCQVVARLERLAPKPICYVTTRWFQTIMISSWGWAYSWQPNRYAGPVNKAPLPQT</sequence>
<proteinExistence type="predicted"/>
<organism evidence="2 3">
    <name type="scientific">Yarrowia lipolytica</name>
    <name type="common">Candida lipolytica</name>
    <dbReference type="NCBI Taxonomy" id="4952"/>
    <lineage>
        <taxon>Eukaryota</taxon>
        <taxon>Fungi</taxon>
        <taxon>Dikarya</taxon>
        <taxon>Ascomycota</taxon>
        <taxon>Saccharomycotina</taxon>
        <taxon>Dipodascomycetes</taxon>
        <taxon>Dipodascales</taxon>
        <taxon>Dipodascales incertae sedis</taxon>
        <taxon>Yarrowia</taxon>
    </lineage>
</organism>
<evidence type="ECO:0000313" key="3">
    <source>
        <dbReference type="Proteomes" id="UP000182444"/>
    </source>
</evidence>
<evidence type="ECO:0000256" key="1">
    <source>
        <dbReference type="SAM" id="MobiDB-lite"/>
    </source>
</evidence>
<dbReference type="RefSeq" id="XP_068138750.1">
    <property type="nucleotide sequence ID" value="XM_068282649.1"/>
</dbReference>
<gene>
    <name evidence="2" type="ORF">YALI1_D09916g</name>
</gene>
<dbReference type="VEuPathDB" id="FungiDB:YALI1_D09916g"/>
<dbReference type="GeneID" id="94583264"/>